<proteinExistence type="predicted"/>
<reference evidence="2" key="1">
    <citation type="journal article" date="2001" name="Antimicrob. Agents Chemother.">
        <title>Structural Comparison of Three Types of Staphylococcal Cassette Chromosome mec Integrated in the Chromosome in Methicillin-Resistant Staphylococcus aureus.</title>
        <authorList>
            <person name="Ito T."/>
            <person name="Katayama Y."/>
            <person name="Asada K."/>
            <person name="Mori N."/>
            <person name="Tsutsumimoto K."/>
            <person name="Hiramatsu K."/>
        </authorList>
    </citation>
    <scope>NUCLEOTIDE SEQUENCE</scope>
    <source>
        <strain evidence="2">85/2082</strain>
    </source>
</reference>
<name>Q93ID3_STAAU</name>
<evidence type="ECO:0000256" key="1">
    <source>
        <dbReference type="SAM" id="Phobius"/>
    </source>
</evidence>
<feature type="transmembrane region" description="Helical" evidence="1">
    <location>
        <begin position="81"/>
        <end position="99"/>
    </location>
</feature>
<evidence type="ECO:0000313" key="2">
    <source>
        <dbReference type="EMBL" id="BAB47610.1"/>
    </source>
</evidence>
<reference evidence="3" key="3">
    <citation type="submission" date="2014-08" db="EMBL/GenBank/DDBJ databases">
        <title>Comparative genomics of MRSA.</title>
        <authorList>
            <person name="Yamamoto T."/>
        </authorList>
    </citation>
    <scope>NUCLEOTIDE SEQUENCE</scope>
    <source>
        <strain evidence="3">OC3</strain>
    </source>
</reference>
<evidence type="ECO:0000313" key="3">
    <source>
        <dbReference type="EMBL" id="BAQ35725.1"/>
    </source>
</evidence>
<keyword evidence="1" id="KW-0812">Transmembrane</keyword>
<feature type="transmembrane region" description="Helical" evidence="1">
    <location>
        <begin position="105"/>
        <end position="129"/>
    </location>
</feature>
<dbReference type="EMBL" id="AB983237">
    <property type="protein sequence ID" value="BAQ35725.1"/>
    <property type="molecule type" value="Genomic_DNA"/>
</dbReference>
<keyword evidence="1" id="KW-0472">Membrane</keyword>
<feature type="transmembrane region" description="Helical" evidence="1">
    <location>
        <begin position="46"/>
        <end position="69"/>
    </location>
</feature>
<accession>Q93ID3</accession>
<dbReference type="AlphaFoldDB" id="Q93ID3"/>
<reference evidence="2" key="2">
    <citation type="journal article" date="2003" name="Drug Resist. Updat.">
        <title>Insights on antibiotic resistance of Staphylococcus aureus from its whole genome: genomic island SCC.</title>
        <authorList>
            <person name="Ito T."/>
            <person name="Okuma K."/>
            <person name="Xue M.X."/>
            <person name="Yuzawa H."/>
            <person name="Hiramatsu K."/>
        </authorList>
    </citation>
    <scope>NUCLEOTIDE SEQUENCE</scope>
    <source>
        <strain evidence="2">85/2082</strain>
    </source>
</reference>
<keyword evidence="1" id="KW-1133">Transmembrane helix</keyword>
<sequence>MHTYSTYLSFTLISRKLFNATKIVAPISERIAIQRVSQPGITNSKAIILIPMANVMFALMIFSVFLLSLTANGSLLKSSPINAISAVSMAVSVPAPPIAMPTVDAASAGASLTPSPIIATLPCSAFIFLI</sequence>
<organism evidence="2">
    <name type="scientific">Staphylococcus aureus</name>
    <dbReference type="NCBI Taxonomy" id="1280"/>
    <lineage>
        <taxon>Bacteria</taxon>
        <taxon>Bacillati</taxon>
        <taxon>Bacillota</taxon>
        <taxon>Bacilli</taxon>
        <taxon>Bacillales</taxon>
        <taxon>Staphylococcaceae</taxon>
        <taxon>Staphylococcus</taxon>
    </lineage>
</organism>
<protein>
    <submittedName>
        <fullName evidence="2">Uncharacterized protein</fullName>
    </submittedName>
</protein>
<dbReference type="EMBL" id="AB037671">
    <property type="protein sequence ID" value="BAB47610.1"/>
    <property type="molecule type" value="Genomic_DNA"/>
</dbReference>